<dbReference type="HOGENOM" id="CLU_836528_0_0_14"/>
<dbReference type="RefSeq" id="WP_025317343.1">
    <property type="nucleotide sequence ID" value="NZ_CP002082.1"/>
</dbReference>
<accession>W0GLD0</accession>
<sequence length="332" mass="38130">MAVSVKDNVKTDSTIKNRVKLLDKRVNSFTVEKLLRHSNSGKVKPANKMIEQYYLRREQEALEARKKREKAAKGGIYNLSLAKYDNIFAETKRKLDDHQKVTRVNPRLNPGKKITYDRFAKENLEKLALKKSPSKNINKQDVIDIHDLNAKMEQLTITYDSQKGIYVMQEAQSTKKPEESLPVSETSDNQPVNKVEQEPRPTTTTKAPRYASRRTYSSTVIVDPAKRPSFLAKIPTPDDRPVKAQSDVTTKPATTGKENKTPKPAPTPERFSKTKFLQELNNNNIDNSLLATTNTFNYKYCSSRKSVRDFFYNIFDKIGFTKLVNYSKKWNK</sequence>
<dbReference type="PATRIC" id="fig|838561.3.peg.642"/>
<dbReference type="KEGG" id="smia:P344_03300"/>
<dbReference type="EMBL" id="CP006720">
    <property type="protein sequence ID" value="AHI58003.1"/>
    <property type="molecule type" value="Genomic_DNA"/>
</dbReference>
<protein>
    <submittedName>
        <fullName evidence="2">Uncharacterized protein</fullName>
    </submittedName>
</protein>
<dbReference type="KEGG" id="smir:SMM_0557"/>
<gene>
    <name evidence="2" type="ORF">P344_03300</name>
</gene>
<dbReference type="OrthoDB" id="390383at2"/>
<dbReference type="AlphaFoldDB" id="W0GLD0"/>
<dbReference type="Proteomes" id="UP000019260">
    <property type="component" value="Chromosome"/>
</dbReference>
<proteinExistence type="predicted"/>
<evidence type="ECO:0000313" key="2">
    <source>
        <dbReference type="EMBL" id="AHI58003.1"/>
    </source>
</evidence>
<organism evidence="2 3">
    <name type="scientific">Spiroplasma mirum ATCC 29335</name>
    <dbReference type="NCBI Taxonomy" id="838561"/>
    <lineage>
        <taxon>Bacteria</taxon>
        <taxon>Bacillati</taxon>
        <taxon>Mycoplasmatota</taxon>
        <taxon>Mollicutes</taxon>
        <taxon>Entomoplasmatales</taxon>
        <taxon>Spiroplasmataceae</taxon>
        <taxon>Spiroplasma</taxon>
    </lineage>
</organism>
<feature type="compositionally biased region" description="Polar residues" evidence="1">
    <location>
        <begin position="183"/>
        <end position="192"/>
    </location>
</feature>
<feature type="region of interest" description="Disordered" evidence="1">
    <location>
        <begin position="170"/>
        <end position="215"/>
    </location>
</feature>
<keyword evidence="3" id="KW-1185">Reference proteome</keyword>
<feature type="region of interest" description="Disordered" evidence="1">
    <location>
        <begin position="230"/>
        <end position="270"/>
    </location>
</feature>
<name>W0GLD0_9MOLU</name>
<evidence type="ECO:0000256" key="1">
    <source>
        <dbReference type="SAM" id="MobiDB-lite"/>
    </source>
</evidence>
<reference evidence="2 3" key="1">
    <citation type="submission" date="2013-09" db="EMBL/GenBank/DDBJ databases">
        <title>Complete genome sequence of Spiroplasma mirum suckling mouse cataract agent.</title>
        <authorList>
            <person name="Landry C.A."/>
            <person name="Bastian F.O."/>
            <person name="Thune R.L."/>
        </authorList>
    </citation>
    <scope>NUCLEOTIDE SEQUENCE [LARGE SCALE GENOMIC DNA]</scope>
    <source>
        <strain evidence="2 3">SMCA</strain>
    </source>
</reference>
<evidence type="ECO:0000313" key="3">
    <source>
        <dbReference type="Proteomes" id="UP000019260"/>
    </source>
</evidence>